<keyword evidence="3" id="KW-1185">Reference proteome</keyword>
<dbReference type="Pfam" id="PF08241">
    <property type="entry name" value="Methyltransf_11"/>
    <property type="match status" value="1"/>
</dbReference>
<feature type="domain" description="Methyltransferase type 11" evidence="1">
    <location>
        <begin position="48"/>
        <end position="137"/>
    </location>
</feature>
<dbReference type="GO" id="GO:0008757">
    <property type="term" value="F:S-adenosylmethionine-dependent methyltransferase activity"/>
    <property type="evidence" value="ECO:0007669"/>
    <property type="project" value="InterPro"/>
</dbReference>
<keyword evidence="2" id="KW-0808">Transferase</keyword>
<gene>
    <name evidence="2" type="ORF">DFP95_103161</name>
</gene>
<dbReference type="Proteomes" id="UP000256869">
    <property type="component" value="Unassembled WGS sequence"/>
</dbReference>
<evidence type="ECO:0000313" key="3">
    <source>
        <dbReference type="Proteomes" id="UP000256869"/>
    </source>
</evidence>
<dbReference type="InterPro" id="IPR013216">
    <property type="entry name" value="Methyltransf_11"/>
</dbReference>
<name>A0A3D9IQ51_9BACL</name>
<proteinExistence type="predicted"/>
<evidence type="ECO:0000313" key="2">
    <source>
        <dbReference type="EMBL" id="RED63920.1"/>
    </source>
</evidence>
<dbReference type="OrthoDB" id="9760689at2"/>
<dbReference type="RefSeq" id="WP_115992024.1">
    <property type="nucleotide sequence ID" value="NZ_QRDY01000003.1"/>
</dbReference>
<dbReference type="AlphaFoldDB" id="A0A3D9IQ51"/>
<dbReference type="SUPFAM" id="SSF53335">
    <property type="entry name" value="S-adenosyl-L-methionine-dependent methyltransferases"/>
    <property type="match status" value="1"/>
</dbReference>
<keyword evidence="2" id="KW-0489">Methyltransferase</keyword>
<dbReference type="PANTHER" id="PTHR43861:SF1">
    <property type="entry name" value="TRANS-ACONITATE 2-METHYLTRANSFERASE"/>
    <property type="match status" value="1"/>
</dbReference>
<dbReference type="CDD" id="cd02440">
    <property type="entry name" value="AdoMet_MTases"/>
    <property type="match status" value="1"/>
</dbReference>
<reference evidence="2 3" key="1">
    <citation type="submission" date="2018-07" db="EMBL/GenBank/DDBJ databases">
        <title>Genomic Encyclopedia of Type Strains, Phase III (KMG-III): the genomes of soil and plant-associated and newly described type strains.</title>
        <authorList>
            <person name="Whitman W."/>
        </authorList>
    </citation>
    <scope>NUCLEOTIDE SEQUENCE [LARGE SCALE GENOMIC DNA]</scope>
    <source>
        <strain evidence="2 3">CECT 8236</strain>
    </source>
</reference>
<organism evidence="2 3">
    <name type="scientific">Cohnella lupini</name>
    <dbReference type="NCBI Taxonomy" id="1294267"/>
    <lineage>
        <taxon>Bacteria</taxon>
        <taxon>Bacillati</taxon>
        <taxon>Bacillota</taxon>
        <taxon>Bacilli</taxon>
        <taxon>Bacillales</taxon>
        <taxon>Paenibacillaceae</taxon>
        <taxon>Cohnella</taxon>
    </lineage>
</organism>
<dbReference type="EMBL" id="QRDY01000003">
    <property type="protein sequence ID" value="RED63920.1"/>
    <property type="molecule type" value="Genomic_DNA"/>
</dbReference>
<sequence length="265" mass="29778">MENQENRRDLSQKVNWEADRYDESMSFVSRYGEDIVKWLNPRKGETIVDFGCGTGDLAAEIARSGAEVLGVDISPEMVDRAWRKYPHLSFLQANGMDWKAERSYDAVFSNAALHWMKDPEAAIASMISGLKPGGRLIAELGGHRNVSTIIEATRQSLSMHGREDAFVMPWYFPTVGEYSSLLEKAGLEVQSALLFDRPTVLQEGEDGMKGWLRMFGSAMFPSAGEQEAAPWIEEAASRLKQTRLYDEGTWTADYRRLRIAAVKLA</sequence>
<dbReference type="PANTHER" id="PTHR43861">
    <property type="entry name" value="TRANS-ACONITATE 2-METHYLTRANSFERASE-RELATED"/>
    <property type="match status" value="1"/>
</dbReference>
<comment type="caution">
    <text evidence="2">The sequence shown here is derived from an EMBL/GenBank/DDBJ whole genome shotgun (WGS) entry which is preliminary data.</text>
</comment>
<accession>A0A3D9IQ51</accession>
<dbReference type="Gene3D" id="3.40.50.150">
    <property type="entry name" value="Vaccinia Virus protein VP39"/>
    <property type="match status" value="1"/>
</dbReference>
<protein>
    <submittedName>
        <fullName evidence="2">Trans-aconitate 2-methyltransferase</fullName>
    </submittedName>
</protein>
<dbReference type="InterPro" id="IPR029063">
    <property type="entry name" value="SAM-dependent_MTases_sf"/>
</dbReference>
<evidence type="ECO:0000259" key="1">
    <source>
        <dbReference type="Pfam" id="PF08241"/>
    </source>
</evidence>
<dbReference type="GO" id="GO:0032259">
    <property type="term" value="P:methylation"/>
    <property type="evidence" value="ECO:0007669"/>
    <property type="project" value="UniProtKB-KW"/>
</dbReference>